<evidence type="ECO:0000256" key="4">
    <source>
        <dbReference type="ARBA" id="ARBA00022485"/>
    </source>
</evidence>
<evidence type="ECO:0000256" key="1">
    <source>
        <dbReference type="ARBA" id="ARBA00001942"/>
    </source>
</evidence>
<keyword evidence="5" id="KW-0500">Molybdenum</keyword>
<evidence type="ECO:0000256" key="3">
    <source>
        <dbReference type="ARBA" id="ARBA00010312"/>
    </source>
</evidence>
<evidence type="ECO:0000256" key="9">
    <source>
        <dbReference type="ARBA" id="ARBA00023014"/>
    </source>
</evidence>
<evidence type="ECO:0000256" key="2">
    <source>
        <dbReference type="ARBA" id="ARBA00001966"/>
    </source>
</evidence>
<dbReference type="CDD" id="cd02787">
    <property type="entry name" value="MopB_CT_ydeP"/>
    <property type="match status" value="1"/>
</dbReference>
<dbReference type="GO" id="GO:0016020">
    <property type="term" value="C:membrane"/>
    <property type="evidence" value="ECO:0007669"/>
    <property type="project" value="TreeGrafter"/>
</dbReference>
<accession>A0A8J7K1Y1</accession>
<dbReference type="InterPro" id="IPR050123">
    <property type="entry name" value="Prok_molybdopt-oxidoreductase"/>
</dbReference>
<sequence>MSESKTPPSGGWGALKATLASIQPANAARAVIALANANQPGGFDCPGCAWPDKPDTRINFCENGAKAINHELDRRLADAAFFARHTVSEMLGWDDYTLEQQGRLSEPMRYDAASDKYLPISWDAAFALVGEHLRAIKPDEAHFYTSGRTGNETAFLYQLFVRLFGSNHFPDCSNMCHEPSGRALNASIGVGKGTVTLDDFEHASAIFLFGQNPATNHPRMLGTLREAAKRGCQIVVINPLREAGLLRFQDPQQPLEMLTNDATNIASHYFQPRLGGDLAIAKALIKAVLEAGAHDEAFIEAHTEGFTALAEDVLATGWDALAEASGLAREQLDALCALYLASDASIFTWGMGITQHRHAVATIQMLVNALLVKGNLGKPGAGACPVRGHSNVQGDRTMGINERPSTAFLERLGKVAGFTPPIAHGRNVVETIAAMEDGRGKVFIALGGNFAAATPDTPRTWAGLRRQSLTVHITTKLNRSHLLPGRDALILPCLGRTEVDETGGMAQQITVEDSMSMVHLTRGVKPPASPHLLSEPAIVAGIAKATLANSPVDFDGLVADYDRIRDLIAQVVPGFQDFNARVRAPGGFYLGNSARERRWTTAAGKAQFKVHALQPDVIAEMQALTPHKLLALATVRSHDQYNTTIYALNDRYRGIRNERRVLFANAADIAAQGLAPDQRVDIVSVWTDGERRVEDFRLQPHDIPRGCLAAYFPETNPLVPLDYHDVEAMTPASKAIPVYLVGG</sequence>
<dbReference type="InterPro" id="IPR037951">
    <property type="entry name" value="MopB_CT_YdeP"/>
</dbReference>
<keyword evidence="7" id="KW-0560">Oxidoreductase</keyword>
<dbReference type="Gene3D" id="3.40.50.740">
    <property type="match status" value="1"/>
</dbReference>
<dbReference type="AlphaFoldDB" id="A0A8J7K1Y1"/>
<feature type="domain" description="Molybdopterin oxidoreductase" evidence="10">
    <location>
        <begin position="103"/>
        <end position="473"/>
    </location>
</feature>
<organism evidence="11 12">
    <name type="scientific">Chitinilyticum piscinae</name>
    <dbReference type="NCBI Taxonomy" id="2866724"/>
    <lineage>
        <taxon>Bacteria</taxon>
        <taxon>Pseudomonadati</taxon>
        <taxon>Pseudomonadota</taxon>
        <taxon>Betaproteobacteria</taxon>
        <taxon>Neisseriales</taxon>
        <taxon>Chitinibacteraceae</taxon>
        <taxon>Chitinilyticum</taxon>
    </lineage>
</organism>
<comment type="caution">
    <text evidence="11">The sequence shown here is derived from an EMBL/GenBank/DDBJ whole genome shotgun (WGS) entry which is preliminary data.</text>
</comment>
<evidence type="ECO:0000256" key="6">
    <source>
        <dbReference type="ARBA" id="ARBA00022723"/>
    </source>
</evidence>
<dbReference type="PANTHER" id="PTHR43105">
    <property type="entry name" value="RESPIRATORY NITRATE REDUCTASE"/>
    <property type="match status" value="1"/>
</dbReference>
<dbReference type="GO" id="GO:0008863">
    <property type="term" value="F:formate dehydrogenase (NAD+) activity"/>
    <property type="evidence" value="ECO:0007669"/>
    <property type="project" value="InterPro"/>
</dbReference>
<dbReference type="InterPro" id="IPR041953">
    <property type="entry name" value="YdeP_MopB"/>
</dbReference>
<keyword evidence="12" id="KW-1185">Reference proteome</keyword>
<keyword evidence="6" id="KW-0479">Metal-binding</keyword>
<dbReference type="GO" id="GO:0051539">
    <property type="term" value="F:4 iron, 4 sulfur cluster binding"/>
    <property type="evidence" value="ECO:0007669"/>
    <property type="project" value="UniProtKB-KW"/>
</dbReference>
<evidence type="ECO:0000259" key="10">
    <source>
        <dbReference type="Pfam" id="PF00384"/>
    </source>
</evidence>
<keyword evidence="8" id="KW-0408">Iron</keyword>
<gene>
    <name evidence="11" type="ORF">INR99_07865</name>
</gene>
<keyword evidence="9" id="KW-0411">Iron-sulfur</keyword>
<evidence type="ECO:0000256" key="8">
    <source>
        <dbReference type="ARBA" id="ARBA00023004"/>
    </source>
</evidence>
<dbReference type="Pfam" id="PF00384">
    <property type="entry name" value="Molybdopterin"/>
    <property type="match status" value="1"/>
</dbReference>
<dbReference type="PANTHER" id="PTHR43105:SF4">
    <property type="entry name" value="PROTEIN YDEP"/>
    <property type="match status" value="1"/>
</dbReference>
<evidence type="ECO:0000313" key="11">
    <source>
        <dbReference type="EMBL" id="MBE9609262.1"/>
    </source>
</evidence>
<comment type="similarity">
    <text evidence="3">Belongs to the prokaryotic molybdopterin-containing oxidoreductase family.</text>
</comment>
<dbReference type="SUPFAM" id="SSF53706">
    <property type="entry name" value="Formate dehydrogenase/DMSO reductase, domains 1-3"/>
    <property type="match status" value="1"/>
</dbReference>
<name>A0A8J7K1Y1_9NEIS</name>
<dbReference type="PIRSF" id="PIRSF000144">
    <property type="entry name" value="CbbBc"/>
    <property type="match status" value="1"/>
</dbReference>
<dbReference type="InterPro" id="IPR009010">
    <property type="entry name" value="Asp_de-COase-like_dom_sf"/>
</dbReference>
<evidence type="ECO:0000256" key="7">
    <source>
        <dbReference type="ARBA" id="ARBA00023002"/>
    </source>
</evidence>
<keyword evidence="4" id="KW-0004">4Fe-4S</keyword>
<dbReference type="NCBIfam" id="TIGR01701">
    <property type="entry name" value="Fdhalpha-like"/>
    <property type="match status" value="1"/>
</dbReference>
<dbReference type="Proteomes" id="UP000604481">
    <property type="component" value="Unassembled WGS sequence"/>
</dbReference>
<proteinExistence type="inferred from homology"/>
<dbReference type="GO" id="GO:0030151">
    <property type="term" value="F:molybdenum ion binding"/>
    <property type="evidence" value="ECO:0007669"/>
    <property type="project" value="InterPro"/>
</dbReference>
<dbReference type="InterPro" id="IPR006656">
    <property type="entry name" value="Mopterin_OxRdtase"/>
</dbReference>
<dbReference type="RefSeq" id="WP_194115770.1">
    <property type="nucleotide sequence ID" value="NZ_JADFUA010000003.1"/>
</dbReference>
<comment type="cofactor">
    <cofactor evidence="2">
        <name>[4Fe-4S] cluster</name>
        <dbReference type="ChEBI" id="CHEBI:49883"/>
    </cofactor>
</comment>
<dbReference type="InterPro" id="IPR010046">
    <property type="entry name" value="Mopterin_OxRdtse_a_bac"/>
</dbReference>
<evidence type="ECO:0000256" key="5">
    <source>
        <dbReference type="ARBA" id="ARBA00022505"/>
    </source>
</evidence>
<reference evidence="11 12" key="1">
    <citation type="submission" date="2020-10" db="EMBL/GenBank/DDBJ databases">
        <title>The genome sequence of Chitinilyticum litopenaei 4Y14.</title>
        <authorList>
            <person name="Liu Y."/>
        </authorList>
    </citation>
    <scope>NUCLEOTIDE SEQUENCE [LARGE SCALE GENOMIC DNA]</scope>
    <source>
        <strain evidence="11 12">4Y14</strain>
    </source>
</reference>
<dbReference type="CDD" id="cd02767">
    <property type="entry name" value="MopB_ydeP"/>
    <property type="match status" value="1"/>
</dbReference>
<comment type="cofactor">
    <cofactor evidence="1">
        <name>Mo-bis(molybdopterin guanine dinucleotide)</name>
        <dbReference type="ChEBI" id="CHEBI:60539"/>
    </cofactor>
</comment>
<dbReference type="Gene3D" id="3.40.228.10">
    <property type="entry name" value="Dimethylsulfoxide Reductase, domain 2"/>
    <property type="match status" value="1"/>
</dbReference>
<protein>
    <submittedName>
        <fullName evidence="11">FdhF/YdeP family oxidoreductase</fullName>
    </submittedName>
</protein>
<evidence type="ECO:0000313" key="12">
    <source>
        <dbReference type="Proteomes" id="UP000604481"/>
    </source>
</evidence>
<dbReference type="EMBL" id="JADFUA010000003">
    <property type="protein sequence ID" value="MBE9609262.1"/>
    <property type="molecule type" value="Genomic_DNA"/>
</dbReference>
<dbReference type="SUPFAM" id="SSF50692">
    <property type="entry name" value="ADC-like"/>
    <property type="match status" value="1"/>
</dbReference>